<name>A0A9P1CFC4_9DINO</name>
<dbReference type="InterPro" id="IPR011990">
    <property type="entry name" value="TPR-like_helical_dom_sf"/>
</dbReference>
<protein>
    <submittedName>
        <fullName evidence="4">Peptidyl-prolyl cis-trans isomerase FKBP62</fullName>
    </submittedName>
</protein>
<feature type="compositionally biased region" description="Basic and acidic residues" evidence="2">
    <location>
        <begin position="22"/>
        <end position="44"/>
    </location>
</feature>
<organism evidence="3">
    <name type="scientific">Cladocopium goreaui</name>
    <dbReference type="NCBI Taxonomy" id="2562237"/>
    <lineage>
        <taxon>Eukaryota</taxon>
        <taxon>Sar</taxon>
        <taxon>Alveolata</taxon>
        <taxon>Dinophyceae</taxon>
        <taxon>Suessiales</taxon>
        <taxon>Symbiodiniaceae</taxon>
        <taxon>Cladocopium</taxon>
    </lineage>
</organism>
<dbReference type="PANTHER" id="PTHR46512">
    <property type="entry name" value="PEPTIDYLPROLYL ISOMERASE"/>
    <property type="match status" value="1"/>
</dbReference>
<feature type="repeat" description="TPR" evidence="1">
    <location>
        <begin position="209"/>
        <end position="242"/>
    </location>
</feature>
<reference evidence="3" key="1">
    <citation type="submission" date="2022-10" db="EMBL/GenBank/DDBJ databases">
        <authorList>
            <person name="Chen Y."/>
            <person name="Dougan E. K."/>
            <person name="Chan C."/>
            <person name="Rhodes N."/>
            <person name="Thang M."/>
        </authorList>
    </citation>
    <scope>NUCLEOTIDE SEQUENCE</scope>
</reference>
<feature type="region of interest" description="Disordered" evidence="2">
    <location>
        <begin position="22"/>
        <end position="57"/>
    </location>
</feature>
<dbReference type="Gene3D" id="1.25.40.10">
    <property type="entry name" value="Tetratricopeptide repeat domain"/>
    <property type="match status" value="1"/>
</dbReference>
<feature type="region of interest" description="Disordered" evidence="2">
    <location>
        <begin position="271"/>
        <end position="328"/>
    </location>
</feature>
<keyword evidence="5" id="KW-1185">Reference proteome</keyword>
<dbReference type="PROSITE" id="PS50005">
    <property type="entry name" value="TPR"/>
    <property type="match status" value="1"/>
</dbReference>
<reference evidence="4 5" key="2">
    <citation type="submission" date="2024-05" db="EMBL/GenBank/DDBJ databases">
        <authorList>
            <person name="Chen Y."/>
            <person name="Shah S."/>
            <person name="Dougan E. K."/>
            <person name="Thang M."/>
            <person name="Chan C."/>
        </authorList>
    </citation>
    <scope>NUCLEOTIDE SEQUENCE [LARGE SCALE GENOMIC DNA]</scope>
</reference>
<evidence type="ECO:0000313" key="4">
    <source>
        <dbReference type="EMBL" id="CAL4776543.1"/>
    </source>
</evidence>
<feature type="compositionally biased region" description="Acidic residues" evidence="2">
    <location>
        <begin position="277"/>
        <end position="287"/>
    </location>
</feature>
<sequence length="393" mass="45810">MVVTSAAAFDFARKLCDEYDRRKKEEKTMNLPKEERQTKTKNDNENGISRKVTQIDYAKHEDTVKELDRQEKEQEYERKKREAAQWCTLDHEHGPNCRRPPTGCSQDHAREWQIYERSTEEKIAAAERFRQEGNEAYRKRNYGLAAVHYRKALLHFDYTFAETEELERQVDASKLPCLLNLAACKCQQEDWDEVLTQCRQALEINPRAVKAYYRMGLAYLNRDQFELAKDALVSAHEIEPNNPDVAAALKQLKKNMEDYKWRTRDVAKEMFSGKGEETEEPHEEEATTEAPSEVQSAQPPVDPPVAPEEPTEQPTAEPMGLRQRRGKGRETKGVELHLDAGRRFWCNLRLCLGTLIFKQLIWESRRSDTRSERACEASQRLLAWSHGDKRSKY</sequence>
<proteinExistence type="predicted"/>
<evidence type="ECO:0000313" key="5">
    <source>
        <dbReference type="Proteomes" id="UP001152797"/>
    </source>
</evidence>
<dbReference type="Pfam" id="PF14559">
    <property type="entry name" value="TPR_19"/>
    <property type="match status" value="1"/>
</dbReference>
<dbReference type="InterPro" id="IPR019734">
    <property type="entry name" value="TPR_rpt"/>
</dbReference>
<dbReference type="AlphaFoldDB" id="A0A9P1CFC4"/>
<dbReference type="OrthoDB" id="2423701at2759"/>
<dbReference type="SMART" id="SM00028">
    <property type="entry name" value="TPR"/>
    <property type="match status" value="3"/>
</dbReference>
<dbReference type="SUPFAM" id="SSF48452">
    <property type="entry name" value="TPR-like"/>
    <property type="match status" value="1"/>
</dbReference>
<comment type="caution">
    <text evidence="3">The sequence shown here is derived from an EMBL/GenBank/DDBJ whole genome shotgun (WGS) entry which is preliminary data.</text>
</comment>
<dbReference type="InterPro" id="IPR050754">
    <property type="entry name" value="FKBP4/5/8-like"/>
</dbReference>
<dbReference type="Proteomes" id="UP001152797">
    <property type="component" value="Unassembled WGS sequence"/>
</dbReference>
<evidence type="ECO:0000256" key="1">
    <source>
        <dbReference type="PROSITE-ProRule" id="PRU00339"/>
    </source>
</evidence>
<dbReference type="EMBL" id="CAMXCT020001347">
    <property type="protein sequence ID" value="CAL1142606.1"/>
    <property type="molecule type" value="Genomic_DNA"/>
</dbReference>
<keyword evidence="4" id="KW-0413">Isomerase</keyword>
<evidence type="ECO:0000313" key="3">
    <source>
        <dbReference type="EMBL" id="CAI3989231.1"/>
    </source>
</evidence>
<evidence type="ECO:0000256" key="2">
    <source>
        <dbReference type="SAM" id="MobiDB-lite"/>
    </source>
</evidence>
<dbReference type="EMBL" id="CAMXCT030001347">
    <property type="protein sequence ID" value="CAL4776543.1"/>
    <property type="molecule type" value="Genomic_DNA"/>
</dbReference>
<dbReference type="EMBL" id="CAMXCT010001347">
    <property type="protein sequence ID" value="CAI3989231.1"/>
    <property type="molecule type" value="Genomic_DNA"/>
</dbReference>
<accession>A0A9P1CFC4</accession>
<gene>
    <name evidence="3" type="ORF">C1SCF055_LOCUS16321</name>
</gene>
<keyword evidence="1" id="KW-0802">TPR repeat</keyword>
<dbReference type="GO" id="GO:0016853">
    <property type="term" value="F:isomerase activity"/>
    <property type="evidence" value="ECO:0007669"/>
    <property type="project" value="UniProtKB-KW"/>
</dbReference>